<dbReference type="InterPro" id="IPR003615">
    <property type="entry name" value="HNH_nuc"/>
</dbReference>
<dbReference type="GO" id="GO:0008270">
    <property type="term" value="F:zinc ion binding"/>
    <property type="evidence" value="ECO:0007669"/>
    <property type="project" value="InterPro"/>
</dbReference>
<keyword evidence="2" id="KW-0255">Endonuclease</keyword>
<keyword evidence="3" id="KW-1185">Reference proteome</keyword>
<dbReference type="Gene3D" id="1.10.30.50">
    <property type="match status" value="1"/>
</dbReference>
<comment type="caution">
    <text evidence="2">The sequence shown here is derived from an EMBL/GenBank/DDBJ whole genome shotgun (WGS) entry which is preliminary data.</text>
</comment>
<dbReference type="GO" id="GO:0004519">
    <property type="term" value="F:endonuclease activity"/>
    <property type="evidence" value="ECO:0007669"/>
    <property type="project" value="UniProtKB-KW"/>
</dbReference>
<keyword evidence="2" id="KW-0378">Hydrolase</keyword>
<dbReference type="EMBL" id="VLJV01000001">
    <property type="protein sequence ID" value="TWH20938.1"/>
    <property type="molecule type" value="Genomic_DNA"/>
</dbReference>
<evidence type="ECO:0000313" key="3">
    <source>
        <dbReference type="Proteomes" id="UP000317303"/>
    </source>
</evidence>
<dbReference type="OrthoDB" id="9802901at2"/>
<evidence type="ECO:0000313" key="2">
    <source>
        <dbReference type="EMBL" id="TWH20938.1"/>
    </source>
</evidence>
<evidence type="ECO:0000259" key="1">
    <source>
        <dbReference type="Pfam" id="PF01844"/>
    </source>
</evidence>
<sequence length="248" mass="28080">MTKTVDKPLRTCRDCALKAHTDADLERFTAAKAARYGRENRCKPCTAARTRRYAEKNREAIRERQRAATAARAAERRAAAPPKPLRACSRCGLEAWESDGLSQFAKDKNNSTGYRNLCRECNSANTTKWCAENKDHRKNYREASPARQSVNRANQKAREYGLTDRLDLDEVITAFGPTPWTCTYCLAPCTGLDHFEAFARGGRNTLRNVTPCCPSCNYRKREFVRNGLLRYPNGFAEMVNVLKPDVDT</sequence>
<feature type="domain" description="HNH" evidence="1">
    <location>
        <begin position="182"/>
        <end position="220"/>
    </location>
</feature>
<dbReference type="Pfam" id="PF01844">
    <property type="entry name" value="HNH"/>
    <property type="match status" value="1"/>
</dbReference>
<dbReference type="GO" id="GO:0003676">
    <property type="term" value="F:nucleic acid binding"/>
    <property type="evidence" value="ECO:0007669"/>
    <property type="project" value="InterPro"/>
</dbReference>
<gene>
    <name evidence="2" type="ORF">JD82_02789</name>
</gene>
<dbReference type="RefSeq" id="WP_084705736.1">
    <property type="nucleotide sequence ID" value="NZ_JOIJ01000005.1"/>
</dbReference>
<proteinExistence type="predicted"/>
<dbReference type="CDD" id="cd00085">
    <property type="entry name" value="HNHc"/>
    <property type="match status" value="1"/>
</dbReference>
<dbReference type="InterPro" id="IPR002711">
    <property type="entry name" value="HNH"/>
</dbReference>
<dbReference type="Proteomes" id="UP000317303">
    <property type="component" value="Unassembled WGS sequence"/>
</dbReference>
<protein>
    <submittedName>
        <fullName evidence="2">HNH endonuclease</fullName>
    </submittedName>
</protein>
<name>A0A660CBJ9_9PSEU</name>
<dbReference type="AlphaFoldDB" id="A0A660CBJ9"/>
<organism evidence="2 3">
    <name type="scientific">Prauserella rugosa</name>
    <dbReference type="NCBI Taxonomy" id="43354"/>
    <lineage>
        <taxon>Bacteria</taxon>
        <taxon>Bacillati</taxon>
        <taxon>Actinomycetota</taxon>
        <taxon>Actinomycetes</taxon>
        <taxon>Pseudonocardiales</taxon>
        <taxon>Pseudonocardiaceae</taxon>
        <taxon>Prauserella</taxon>
    </lineage>
</organism>
<keyword evidence="2" id="KW-0540">Nuclease</keyword>
<reference evidence="2 3" key="1">
    <citation type="submission" date="2019-07" db="EMBL/GenBank/DDBJ databases">
        <title>R&amp;d 2014.</title>
        <authorList>
            <person name="Klenk H.-P."/>
        </authorList>
    </citation>
    <scope>NUCLEOTIDE SEQUENCE [LARGE SCALE GENOMIC DNA]</scope>
    <source>
        <strain evidence="2 3">DSM 43194</strain>
    </source>
</reference>
<accession>A0A660CBJ9</accession>